<name>A0A0E3ZUX1_9BACT</name>
<protein>
    <submittedName>
        <fullName evidence="1">Uncharacterized protein</fullName>
    </submittedName>
</protein>
<dbReference type="PATRIC" id="fig|1379870.5.peg.1517"/>
<dbReference type="Proteomes" id="UP000033054">
    <property type="component" value="Chromosome"/>
</dbReference>
<gene>
    <name evidence="1" type="ORF">SD10_06975</name>
</gene>
<accession>A0A0E3ZUX1</accession>
<evidence type="ECO:0000313" key="2">
    <source>
        <dbReference type="Proteomes" id="UP000033054"/>
    </source>
</evidence>
<organism evidence="1 2">
    <name type="scientific">Spirosoma radiotolerans</name>
    <dbReference type="NCBI Taxonomy" id="1379870"/>
    <lineage>
        <taxon>Bacteria</taxon>
        <taxon>Pseudomonadati</taxon>
        <taxon>Bacteroidota</taxon>
        <taxon>Cytophagia</taxon>
        <taxon>Cytophagales</taxon>
        <taxon>Cytophagaceae</taxon>
        <taxon>Spirosoma</taxon>
    </lineage>
</organism>
<dbReference type="OrthoDB" id="9857384at2"/>
<dbReference type="AlphaFoldDB" id="A0A0E3ZUX1"/>
<proteinExistence type="predicted"/>
<dbReference type="EMBL" id="CP010429">
    <property type="protein sequence ID" value="AKD54690.1"/>
    <property type="molecule type" value="Genomic_DNA"/>
</dbReference>
<dbReference type="HOGENOM" id="CLU_2304259_0_0_10"/>
<evidence type="ECO:0000313" key="1">
    <source>
        <dbReference type="EMBL" id="AKD54690.1"/>
    </source>
</evidence>
<reference evidence="1 2" key="1">
    <citation type="journal article" date="2014" name="Curr. Microbiol.">
        <title>Spirosoma radiotolerans sp. nov., a gamma-radiation-resistant bacterium isolated from gamma ray-irradiated soil.</title>
        <authorList>
            <person name="Lee J.J."/>
            <person name="Srinivasan S."/>
            <person name="Lim S."/>
            <person name="Joe M."/>
            <person name="Im S."/>
            <person name="Bae S.I."/>
            <person name="Park K.R."/>
            <person name="Han J.H."/>
            <person name="Park S.H."/>
            <person name="Joo B.M."/>
            <person name="Park S.J."/>
            <person name="Kim M.K."/>
        </authorList>
    </citation>
    <scope>NUCLEOTIDE SEQUENCE [LARGE SCALE GENOMIC DNA]</scope>
    <source>
        <strain evidence="1 2">DG5A</strain>
    </source>
</reference>
<dbReference type="RefSeq" id="WP_046376293.1">
    <property type="nucleotide sequence ID" value="NZ_CP010429.1"/>
</dbReference>
<sequence>MTKLDIELNAVNNLSFVADAYPYKDTETIIVVLKSPLRTSLPPDRSILSFQAANFTVTAVIQAYEQEVVLFLAETLRTAEELLAKSTVYKIAHLNPLFLN</sequence>
<keyword evidence="2" id="KW-1185">Reference proteome</keyword>
<dbReference type="KEGG" id="srd:SD10_06975"/>